<dbReference type="GO" id="GO:0035965">
    <property type="term" value="P:cardiolipin acyl-chain remodeling"/>
    <property type="evidence" value="ECO:0007669"/>
    <property type="project" value="TreeGrafter"/>
</dbReference>
<dbReference type="GO" id="GO:0005743">
    <property type="term" value="C:mitochondrial inner membrane"/>
    <property type="evidence" value="ECO:0007669"/>
    <property type="project" value="TreeGrafter"/>
</dbReference>
<dbReference type="HOGENOM" id="CLU_017361_3_0_1"/>
<comment type="caution">
    <text evidence="2">The sequence shown here is derived from an EMBL/GenBank/DDBJ whole genome shotgun (WGS) entry which is preliminary data.</text>
</comment>
<dbReference type="InParanoid" id="K0KJC2"/>
<reference evidence="2 3" key="1">
    <citation type="journal article" date="2012" name="Eukaryot. Cell">
        <title>Draft genome sequence of Wickerhamomyces ciferrii NRRL Y-1031 F-60-10.</title>
        <authorList>
            <person name="Schneider J."/>
            <person name="Andrea H."/>
            <person name="Blom J."/>
            <person name="Jaenicke S."/>
            <person name="Ruckert C."/>
            <person name="Schorsch C."/>
            <person name="Szczepanowski R."/>
            <person name="Farwick M."/>
            <person name="Goesmann A."/>
            <person name="Puhler A."/>
            <person name="Schaffer S."/>
            <person name="Tauch A."/>
            <person name="Kohler T."/>
            <person name="Brinkrolf K."/>
        </authorList>
    </citation>
    <scope>NUCLEOTIDE SEQUENCE [LARGE SCALE GENOMIC DNA]</scope>
    <source>
        <strain evidence="3">ATCC 14091 / BCRC 22168 / CBS 111 / JCM 3599 / NBRC 0793 / NRRL Y-1031 F-60-10</strain>
    </source>
</reference>
<evidence type="ECO:0000259" key="1">
    <source>
        <dbReference type="Pfam" id="PF00561"/>
    </source>
</evidence>
<sequence>MSTATASATNVSNIQEKADINYTYKDSFRHWLKKSNLSKSESDVLSLLPFYPESDGKRIAKIENVDIGNNQHIHEFNIRNIQDESLKDDHVVLVHGYGAALGFFYKNFDSLTEKHGMNLHALDLLGYGLSSRPKLPKFNEISLKDVETVENFFINSIESWRKAKKIDKFKLIGHSFGGYLSAVYALKYPEHVSKLILISPVGVERSIYDLSKTPLPIDQQSNIDSTSLVEGPEIEQEIGLHNEPTDEPIPSSSFLNVDSKGYVNRLPNMSKTFKYLWDKHISPFTILRVLGPWGPQMSASWSFRRFGQMGDASEIMKLHIYSYNTFVAKGSGEHALTRILAPGALARYPLLSRLPGNLQMDSLFMYGDKDWMSKEAGLTISKEINELGPSNSKYQVIKDAGHHIYLDNPVDFKQSVYKFFDWI</sequence>
<dbReference type="STRING" id="1206466.K0KJC2"/>
<dbReference type="Gene3D" id="3.40.50.1820">
    <property type="entry name" value="alpha/beta hydrolase"/>
    <property type="match status" value="1"/>
</dbReference>
<feature type="domain" description="AB hydrolase-1" evidence="1">
    <location>
        <begin position="90"/>
        <end position="200"/>
    </location>
</feature>
<dbReference type="GO" id="GO:0055088">
    <property type="term" value="P:lipid homeostasis"/>
    <property type="evidence" value="ECO:0007669"/>
    <property type="project" value="TreeGrafter"/>
</dbReference>
<dbReference type="GO" id="GO:0006654">
    <property type="term" value="P:phosphatidic acid biosynthetic process"/>
    <property type="evidence" value="ECO:0007669"/>
    <property type="project" value="TreeGrafter"/>
</dbReference>
<gene>
    <name evidence="2" type="ORF">BN7_1771</name>
</gene>
<dbReference type="GO" id="GO:0042171">
    <property type="term" value="F:lysophosphatidic acid acyltransferase activity"/>
    <property type="evidence" value="ECO:0007669"/>
    <property type="project" value="TreeGrafter"/>
</dbReference>
<dbReference type="PANTHER" id="PTHR42886">
    <property type="entry name" value="RE40534P-RELATED"/>
    <property type="match status" value="1"/>
</dbReference>
<keyword evidence="3" id="KW-1185">Reference proteome</keyword>
<dbReference type="Pfam" id="PF00561">
    <property type="entry name" value="Abhydrolase_1"/>
    <property type="match status" value="1"/>
</dbReference>
<proteinExistence type="predicted"/>
<dbReference type="GO" id="GO:0004623">
    <property type="term" value="F:phospholipase A2 activity"/>
    <property type="evidence" value="ECO:0007669"/>
    <property type="project" value="TreeGrafter"/>
</dbReference>
<name>K0KJC2_WICCF</name>
<dbReference type="EMBL" id="CAIF01000039">
    <property type="protein sequence ID" value="CCH42227.1"/>
    <property type="molecule type" value="Genomic_DNA"/>
</dbReference>
<dbReference type="InterPro" id="IPR025660">
    <property type="entry name" value="Pept_his_AS"/>
</dbReference>
<accession>K0KJC2</accession>
<dbReference type="Proteomes" id="UP000009328">
    <property type="component" value="Unassembled WGS sequence"/>
</dbReference>
<dbReference type="AlphaFoldDB" id="K0KJC2"/>
<dbReference type="PROSITE" id="PS00639">
    <property type="entry name" value="THIOL_PROTEASE_HIS"/>
    <property type="match status" value="1"/>
</dbReference>
<evidence type="ECO:0000313" key="3">
    <source>
        <dbReference type="Proteomes" id="UP000009328"/>
    </source>
</evidence>
<dbReference type="SUPFAM" id="SSF53474">
    <property type="entry name" value="alpha/beta-Hydrolases"/>
    <property type="match status" value="1"/>
</dbReference>
<dbReference type="eggNOG" id="KOG4409">
    <property type="taxonomic scope" value="Eukaryota"/>
</dbReference>
<organism evidence="2 3">
    <name type="scientific">Wickerhamomyces ciferrii (strain ATCC 14091 / BCRC 22168 / CBS 111 / JCM 3599 / NBRC 0793 / NRRL Y-1031 F-60-10)</name>
    <name type="common">Yeast</name>
    <name type="synonym">Pichia ciferrii</name>
    <dbReference type="NCBI Taxonomy" id="1206466"/>
    <lineage>
        <taxon>Eukaryota</taxon>
        <taxon>Fungi</taxon>
        <taxon>Dikarya</taxon>
        <taxon>Ascomycota</taxon>
        <taxon>Saccharomycotina</taxon>
        <taxon>Saccharomycetes</taxon>
        <taxon>Phaffomycetales</taxon>
        <taxon>Wickerhamomycetaceae</taxon>
        <taxon>Wickerhamomyces</taxon>
    </lineage>
</organism>
<dbReference type="InterPro" id="IPR000073">
    <property type="entry name" value="AB_hydrolase_1"/>
</dbReference>
<dbReference type="InterPro" id="IPR029058">
    <property type="entry name" value="AB_hydrolase_fold"/>
</dbReference>
<evidence type="ECO:0000313" key="2">
    <source>
        <dbReference type="EMBL" id="CCH42227.1"/>
    </source>
</evidence>
<dbReference type="PANTHER" id="PTHR42886:SF23">
    <property type="entry name" value="1-ACYLGLYCEROL-3-PHOSPHATE O-ACYLTRANSFERASE ICT1-RELATED"/>
    <property type="match status" value="1"/>
</dbReference>
<protein>
    <recommendedName>
        <fullName evidence="1">AB hydrolase-1 domain-containing protein</fullName>
    </recommendedName>
</protein>